<proteinExistence type="predicted"/>
<dbReference type="Proteomes" id="UP001240150">
    <property type="component" value="Chromosome"/>
</dbReference>
<dbReference type="Pfam" id="PF19487">
    <property type="entry name" value="DUF6023"/>
    <property type="match status" value="1"/>
</dbReference>
<dbReference type="RefSeq" id="WP_284917501.1">
    <property type="nucleotide sequence ID" value="NZ_CP126980.1"/>
</dbReference>
<name>A0ABY8WI84_9ACTN</name>
<organism evidence="1 2">
    <name type="scientific">Actinoplanes oblitus</name>
    <dbReference type="NCBI Taxonomy" id="3040509"/>
    <lineage>
        <taxon>Bacteria</taxon>
        <taxon>Bacillati</taxon>
        <taxon>Actinomycetota</taxon>
        <taxon>Actinomycetes</taxon>
        <taxon>Micromonosporales</taxon>
        <taxon>Micromonosporaceae</taxon>
        <taxon>Actinoplanes</taxon>
    </lineage>
</organism>
<reference evidence="1 2" key="1">
    <citation type="submission" date="2023-06" db="EMBL/GenBank/DDBJ databases">
        <authorList>
            <person name="Yushchuk O."/>
            <person name="Binda E."/>
            <person name="Ruckert-Reed C."/>
            <person name="Fedorenko V."/>
            <person name="Kalinowski J."/>
            <person name="Marinelli F."/>
        </authorList>
    </citation>
    <scope>NUCLEOTIDE SEQUENCE [LARGE SCALE GENOMIC DNA]</scope>
    <source>
        <strain evidence="1 2">NRRL 3884</strain>
    </source>
</reference>
<dbReference type="InterPro" id="IPR046065">
    <property type="entry name" value="DUF6023"/>
</dbReference>
<keyword evidence="2" id="KW-1185">Reference proteome</keyword>
<evidence type="ECO:0000313" key="1">
    <source>
        <dbReference type="EMBL" id="WIM96208.1"/>
    </source>
</evidence>
<evidence type="ECO:0000313" key="2">
    <source>
        <dbReference type="Proteomes" id="UP001240150"/>
    </source>
</evidence>
<sequence>MTGARARGVVLHGAAALLLVVGGAWWWSARPRSAADPRLLDWRLTAERLLPDTGEQEAADTMVLAAGADYAKTDDLDGGAFLVSVVCAGPDGSLVRVSLGEGDEDSGRGLHCSGSRTPEVFSVGVGTQLRLRVVVDKIGPVIFRYTLERSSPG</sequence>
<dbReference type="EMBL" id="CP126980">
    <property type="protein sequence ID" value="WIM96208.1"/>
    <property type="molecule type" value="Genomic_DNA"/>
</dbReference>
<protein>
    <submittedName>
        <fullName evidence="1">DUF6023 family protein</fullName>
    </submittedName>
</protein>
<gene>
    <name evidence="1" type="ORF">ACTOB_008377</name>
</gene>
<accession>A0ABY8WI84</accession>